<keyword evidence="1" id="KW-0732">Signal</keyword>
<evidence type="ECO:0000256" key="1">
    <source>
        <dbReference type="SAM" id="SignalP"/>
    </source>
</evidence>
<dbReference type="InterPro" id="IPR038636">
    <property type="entry name" value="Wzi_sf"/>
</dbReference>
<sequence length="561" mass="63493">MRKIFIVFSILFASCAFRLSAQTLPVGTAGLEDYYRRLQLIGKLDSSISFTQRPLTLSGVNDVFNPDSIDNNQKWTNVKPIYFAKGLGEFGLLPVTWQQQFNSHHPYGWNDGGMIPAKGYQTMLSAGFFAKFGPLSIQLRPEYVYAANDSFKSFGDGRSDADLIAYYGDYNYIDAPEGFGTAAYSKISWGQSSIRLTFGPVSFGLSNENLWWGPGMQNSIMMSNNAAGFKHLTLNTIRPIRTYIGSFEAQVIGGKLEGSKLSPLARTTSSTGADLFTDKGDDWRYLSALNISYQPKWVPGLFVGFTRSFLTYHNELNSFSDYFPLFLPYQKVNINTGLGETTNRDQRTSFYTRWLFQKAKAEVYFEYGLNDNSYNLRDFLGSPEHSRAYLLGLTKMVSLTRKDEFIRVNAEVTQLSQTVDYLTREAGSYYYHNPILEGYTNMGEVLGAGIGSGGNLQSLDVSWVKGLKQIGFTFDRYEHNMDFAKNAGFITLNGQSRRWVDLAFGAKGTWNYKNLLFNVKLQGIQSLNYQWVLKDFEPGKFYIPHNDVFNFHGELGVSYRF</sequence>
<proteinExistence type="predicted"/>
<dbReference type="RefSeq" id="WP_344769675.1">
    <property type="nucleotide sequence ID" value="NZ_BAABAK010000020.1"/>
</dbReference>
<name>A0ABP7QIY6_9SPHI</name>
<keyword evidence="3" id="KW-1185">Reference proteome</keyword>
<feature type="chain" id="PRO_5046106620" description="Capsule assembly protein Wzi" evidence="1">
    <location>
        <begin position="22"/>
        <end position="561"/>
    </location>
</feature>
<dbReference type="PROSITE" id="PS51257">
    <property type="entry name" value="PROKAR_LIPOPROTEIN"/>
    <property type="match status" value="1"/>
</dbReference>
<reference evidence="3" key="1">
    <citation type="journal article" date="2019" name="Int. J. Syst. Evol. Microbiol.">
        <title>The Global Catalogue of Microorganisms (GCM) 10K type strain sequencing project: providing services to taxonomists for standard genome sequencing and annotation.</title>
        <authorList>
            <consortium name="The Broad Institute Genomics Platform"/>
            <consortium name="The Broad Institute Genome Sequencing Center for Infectious Disease"/>
            <person name="Wu L."/>
            <person name="Ma J."/>
        </authorList>
    </citation>
    <scope>NUCLEOTIDE SEQUENCE [LARGE SCALE GENOMIC DNA]</scope>
    <source>
        <strain evidence="3">JCM 17338</strain>
    </source>
</reference>
<evidence type="ECO:0008006" key="4">
    <source>
        <dbReference type="Google" id="ProtNLM"/>
    </source>
</evidence>
<dbReference type="InterPro" id="IPR026950">
    <property type="entry name" value="Caps_assemb_Wzi"/>
</dbReference>
<accession>A0ABP7QIY6</accession>
<comment type="caution">
    <text evidence="2">The sequence shown here is derived from an EMBL/GenBank/DDBJ whole genome shotgun (WGS) entry which is preliminary data.</text>
</comment>
<dbReference type="Proteomes" id="UP001501081">
    <property type="component" value="Unassembled WGS sequence"/>
</dbReference>
<feature type="signal peptide" evidence="1">
    <location>
        <begin position="1"/>
        <end position="21"/>
    </location>
</feature>
<dbReference type="EMBL" id="BAABAK010000020">
    <property type="protein sequence ID" value="GAA3982894.1"/>
    <property type="molecule type" value="Genomic_DNA"/>
</dbReference>
<dbReference type="Gene3D" id="2.40.160.130">
    <property type="entry name" value="Capsule assembly protein Wzi"/>
    <property type="match status" value="1"/>
</dbReference>
<dbReference type="Pfam" id="PF14052">
    <property type="entry name" value="Caps_assemb_Wzi"/>
    <property type="match status" value="1"/>
</dbReference>
<protein>
    <recommendedName>
        <fullName evidence="4">Capsule assembly protein Wzi</fullName>
    </recommendedName>
</protein>
<gene>
    <name evidence="2" type="ORF">GCM10022246_38570</name>
</gene>
<organism evidence="2 3">
    <name type="scientific">Pedobacter ginsengiterrae</name>
    <dbReference type="NCBI Taxonomy" id="871696"/>
    <lineage>
        <taxon>Bacteria</taxon>
        <taxon>Pseudomonadati</taxon>
        <taxon>Bacteroidota</taxon>
        <taxon>Sphingobacteriia</taxon>
        <taxon>Sphingobacteriales</taxon>
        <taxon>Sphingobacteriaceae</taxon>
        <taxon>Pedobacter</taxon>
    </lineage>
</organism>
<evidence type="ECO:0000313" key="3">
    <source>
        <dbReference type="Proteomes" id="UP001501081"/>
    </source>
</evidence>
<evidence type="ECO:0000313" key="2">
    <source>
        <dbReference type="EMBL" id="GAA3982894.1"/>
    </source>
</evidence>